<evidence type="ECO:0000256" key="2">
    <source>
        <dbReference type="ARBA" id="ARBA00022801"/>
    </source>
</evidence>
<dbReference type="GO" id="GO:0046872">
    <property type="term" value="F:metal ion binding"/>
    <property type="evidence" value="ECO:0007669"/>
    <property type="project" value="UniProtKB-KW"/>
</dbReference>
<dbReference type="SUPFAM" id="SSF53187">
    <property type="entry name" value="Zn-dependent exopeptidases"/>
    <property type="match status" value="1"/>
</dbReference>
<sequence>MSGAGHDAMAMSHLTKVGMLFVRCRGGVSHSPAEHVLDDDVWAAGLAILAFLEMHVAAALAEESHTGGRDDRITVVVGND</sequence>
<proteinExistence type="predicted"/>
<dbReference type="Gene3D" id="3.40.630.10">
    <property type="entry name" value="Zn peptidases"/>
    <property type="match status" value="1"/>
</dbReference>
<dbReference type="GO" id="GO:0016813">
    <property type="term" value="F:hydrolase activity, acting on carbon-nitrogen (but not peptide) bonds, in linear amidines"/>
    <property type="evidence" value="ECO:0007669"/>
    <property type="project" value="InterPro"/>
</dbReference>
<keyword evidence="2" id="KW-0378">Hydrolase</keyword>
<accession>A0A9Q0Q6U5</accession>
<protein>
    <submittedName>
        <fullName evidence="3">ALLANTOATE DEIMINASE-RELATED</fullName>
    </submittedName>
</protein>
<dbReference type="EMBL" id="JAPFFM010000016">
    <property type="protein sequence ID" value="KAJ6701082.1"/>
    <property type="molecule type" value="Genomic_DNA"/>
</dbReference>
<dbReference type="AlphaFoldDB" id="A0A9Q0Q6U5"/>
<comment type="caution">
    <text evidence="3">The sequence shown here is derived from an EMBL/GenBank/DDBJ whole genome shotgun (WGS) entry which is preliminary data.</text>
</comment>
<dbReference type="PANTHER" id="PTHR32494:SF19">
    <property type="entry name" value="ALLANTOATE DEIMINASE-RELATED"/>
    <property type="match status" value="1"/>
</dbReference>
<name>A0A9Q0Q6U5_9ROSI</name>
<gene>
    <name evidence="3" type="ORF">OIU74_012431</name>
</gene>
<dbReference type="Proteomes" id="UP001151752">
    <property type="component" value="Chromosome 1"/>
</dbReference>
<evidence type="ECO:0000256" key="1">
    <source>
        <dbReference type="ARBA" id="ARBA00022723"/>
    </source>
</evidence>
<evidence type="ECO:0000313" key="4">
    <source>
        <dbReference type="Proteomes" id="UP001151752"/>
    </source>
</evidence>
<dbReference type="PANTHER" id="PTHR32494">
    <property type="entry name" value="ALLANTOATE DEIMINASE-RELATED"/>
    <property type="match status" value="1"/>
</dbReference>
<dbReference type="InterPro" id="IPR010158">
    <property type="entry name" value="Amidase_Cbmase"/>
</dbReference>
<organism evidence="3 4">
    <name type="scientific">Salix koriyanagi</name>
    <dbReference type="NCBI Taxonomy" id="2511006"/>
    <lineage>
        <taxon>Eukaryota</taxon>
        <taxon>Viridiplantae</taxon>
        <taxon>Streptophyta</taxon>
        <taxon>Embryophyta</taxon>
        <taxon>Tracheophyta</taxon>
        <taxon>Spermatophyta</taxon>
        <taxon>Magnoliopsida</taxon>
        <taxon>eudicotyledons</taxon>
        <taxon>Gunneridae</taxon>
        <taxon>Pentapetalae</taxon>
        <taxon>rosids</taxon>
        <taxon>fabids</taxon>
        <taxon>Malpighiales</taxon>
        <taxon>Salicaceae</taxon>
        <taxon>Saliceae</taxon>
        <taxon>Salix</taxon>
    </lineage>
</organism>
<evidence type="ECO:0000313" key="3">
    <source>
        <dbReference type="EMBL" id="KAJ6701082.1"/>
    </source>
</evidence>
<reference evidence="3" key="2">
    <citation type="journal article" date="2023" name="Int. J. Mol. Sci.">
        <title>De Novo Assembly and Annotation of 11 Diverse Shrub Willow (Salix) Genomes Reveals Novel Gene Organization in Sex-Linked Regions.</title>
        <authorList>
            <person name="Hyden B."/>
            <person name="Feng K."/>
            <person name="Yates T.B."/>
            <person name="Jawdy S."/>
            <person name="Cereghino C."/>
            <person name="Smart L.B."/>
            <person name="Muchero W."/>
        </authorList>
    </citation>
    <scope>NUCLEOTIDE SEQUENCE</scope>
    <source>
        <tissue evidence="3">Shoot tip</tissue>
    </source>
</reference>
<reference evidence="3" key="1">
    <citation type="submission" date="2022-11" db="EMBL/GenBank/DDBJ databases">
        <authorList>
            <person name="Hyden B.L."/>
            <person name="Feng K."/>
            <person name="Yates T."/>
            <person name="Jawdy S."/>
            <person name="Smart L.B."/>
            <person name="Muchero W."/>
        </authorList>
    </citation>
    <scope>NUCLEOTIDE SEQUENCE</scope>
    <source>
        <tissue evidence="3">Shoot tip</tissue>
    </source>
</reference>
<keyword evidence="1" id="KW-0479">Metal-binding</keyword>
<keyword evidence="4" id="KW-1185">Reference proteome</keyword>